<name>A0A9P6FL36_9FUNG</name>
<comment type="caution">
    <text evidence="2">The sequence shown here is derived from an EMBL/GenBank/DDBJ whole genome shotgun (WGS) entry which is preliminary data.</text>
</comment>
<keyword evidence="3" id="KW-1185">Reference proteome</keyword>
<evidence type="ECO:0000313" key="2">
    <source>
        <dbReference type="EMBL" id="KAF9577202.1"/>
    </source>
</evidence>
<keyword evidence="1" id="KW-0812">Transmembrane</keyword>
<dbReference type="AlphaFoldDB" id="A0A9P6FL36"/>
<feature type="transmembrane region" description="Helical" evidence="1">
    <location>
        <begin position="85"/>
        <end position="107"/>
    </location>
</feature>
<dbReference type="Proteomes" id="UP000780801">
    <property type="component" value="Unassembled WGS sequence"/>
</dbReference>
<accession>A0A9P6FL36</accession>
<protein>
    <submittedName>
        <fullName evidence="2">Uncharacterized protein</fullName>
    </submittedName>
</protein>
<proteinExistence type="predicted"/>
<feature type="non-terminal residue" evidence="2">
    <location>
        <position position="1"/>
    </location>
</feature>
<keyword evidence="1" id="KW-1133">Transmembrane helix</keyword>
<keyword evidence="1" id="KW-0472">Membrane</keyword>
<evidence type="ECO:0000256" key="1">
    <source>
        <dbReference type="SAM" id="Phobius"/>
    </source>
</evidence>
<feature type="transmembrane region" description="Helical" evidence="1">
    <location>
        <begin position="59"/>
        <end position="79"/>
    </location>
</feature>
<gene>
    <name evidence="2" type="ORF">BGW38_007747</name>
</gene>
<sequence>MPILLLAVPLRKSWLGIHYWMAPKLMDLPVELEYIPYQELEERFAKLNRIARPIYPTPWPSIIFVLVFSALFAASAVGISQTGSALSILGQGACFILPVIAILWIRVRKETKARARKK</sequence>
<evidence type="ECO:0000313" key="3">
    <source>
        <dbReference type="Proteomes" id="UP000780801"/>
    </source>
</evidence>
<dbReference type="OrthoDB" id="2441076at2759"/>
<dbReference type="EMBL" id="JAABOA010005151">
    <property type="protein sequence ID" value="KAF9577202.1"/>
    <property type="molecule type" value="Genomic_DNA"/>
</dbReference>
<reference evidence="2" key="1">
    <citation type="journal article" date="2020" name="Fungal Divers.">
        <title>Resolving the Mortierellaceae phylogeny through synthesis of multi-gene phylogenetics and phylogenomics.</title>
        <authorList>
            <person name="Vandepol N."/>
            <person name="Liber J."/>
            <person name="Desiro A."/>
            <person name="Na H."/>
            <person name="Kennedy M."/>
            <person name="Barry K."/>
            <person name="Grigoriev I.V."/>
            <person name="Miller A.N."/>
            <person name="O'Donnell K."/>
            <person name="Stajich J.E."/>
            <person name="Bonito G."/>
        </authorList>
    </citation>
    <scope>NUCLEOTIDE SEQUENCE</scope>
    <source>
        <strain evidence="2">KOD1015</strain>
    </source>
</reference>
<organism evidence="2 3">
    <name type="scientific">Lunasporangiospora selenospora</name>
    <dbReference type="NCBI Taxonomy" id="979761"/>
    <lineage>
        <taxon>Eukaryota</taxon>
        <taxon>Fungi</taxon>
        <taxon>Fungi incertae sedis</taxon>
        <taxon>Mucoromycota</taxon>
        <taxon>Mortierellomycotina</taxon>
        <taxon>Mortierellomycetes</taxon>
        <taxon>Mortierellales</taxon>
        <taxon>Mortierellaceae</taxon>
        <taxon>Lunasporangiospora</taxon>
    </lineage>
</organism>